<organism evidence="2 3">
    <name type="scientific">Streptantibioticus parmotrematis</name>
    <dbReference type="NCBI Taxonomy" id="2873249"/>
    <lineage>
        <taxon>Bacteria</taxon>
        <taxon>Bacillati</taxon>
        <taxon>Actinomycetota</taxon>
        <taxon>Actinomycetes</taxon>
        <taxon>Kitasatosporales</taxon>
        <taxon>Streptomycetaceae</taxon>
        <taxon>Streptantibioticus</taxon>
    </lineage>
</organism>
<dbReference type="EMBL" id="JAINVZ010000008">
    <property type="protein sequence ID" value="MBY8886055.1"/>
    <property type="molecule type" value="Genomic_DNA"/>
</dbReference>
<keyword evidence="3" id="KW-1185">Reference proteome</keyword>
<dbReference type="InterPro" id="IPR036689">
    <property type="entry name" value="ESAT-6-like_sf"/>
</dbReference>
<evidence type="ECO:0000313" key="2">
    <source>
        <dbReference type="EMBL" id="MBY8886055.1"/>
    </source>
</evidence>
<reference evidence="2 3" key="1">
    <citation type="submission" date="2021-08" db="EMBL/GenBank/DDBJ databases">
        <title>Streptomyces sp. PTM05 isolated from lichen.</title>
        <authorList>
            <person name="Somphong A."/>
            <person name="Phongsopitanun W."/>
            <person name="Tanasupawat S."/>
        </authorList>
    </citation>
    <scope>NUCLEOTIDE SEQUENCE [LARGE SCALE GENOMIC DNA]</scope>
    <source>
        <strain evidence="2 3">Ptm05</strain>
    </source>
</reference>
<proteinExistence type="predicted"/>
<accession>A0ABS7QS86</accession>
<sequence>MATQSTNVDIAGMKAAQPHFETALSETSRVYSSMQDQAQTLEASWTGDSAQTFVGALNQWLENCNVVKQQLQVVTQKLEANTGNYQRVHTDASDQSSALRQAVSAGLPGF</sequence>
<dbReference type="Proteomes" id="UP001198565">
    <property type="component" value="Unassembled WGS sequence"/>
</dbReference>
<dbReference type="InterPro" id="IPR010310">
    <property type="entry name" value="T7SS_ESAT-6-like"/>
</dbReference>
<dbReference type="RefSeq" id="WP_222977903.1">
    <property type="nucleotide sequence ID" value="NZ_JAINVZ010000008.1"/>
</dbReference>
<evidence type="ECO:0000313" key="3">
    <source>
        <dbReference type="Proteomes" id="UP001198565"/>
    </source>
</evidence>
<feature type="compositionally biased region" description="Polar residues" evidence="1">
    <location>
        <begin position="88"/>
        <end position="99"/>
    </location>
</feature>
<dbReference type="Gene3D" id="1.10.287.1060">
    <property type="entry name" value="ESAT-6-like"/>
    <property type="match status" value="1"/>
</dbReference>
<gene>
    <name evidence="2" type="ORF">K7472_14480</name>
</gene>
<comment type="caution">
    <text evidence="2">The sequence shown here is derived from an EMBL/GenBank/DDBJ whole genome shotgun (WGS) entry which is preliminary data.</text>
</comment>
<evidence type="ECO:0000256" key="1">
    <source>
        <dbReference type="SAM" id="MobiDB-lite"/>
    </source>
</evidence>
<protein>
    <submittedName>
        <fullName evidence="2">WXG100 family type VII secretion target</fullName>
    </submittedName>
</protein>
<dbReference type="Pfam" id="PF06013">
    <property type="entry name" value="WXG100"/>
    <property type="match status" value="1"/>
</dbReference>
<dbReference type="SUPFAM" id="SSF140453">
    <property type="entry name" value="EsxAB dimer-like"/>
    <property type="match status" value="1"/>
</dbReference>
<feature type="region of interest" description="Disordered" evidence="1">
    <location>
        <begin position="88"/>
        <end position="110"/>
    </location>
</feature>
<name>A0ABS7QS86_9ACTN</name>